<evidence type="ECO:0000313" key="1">
    <source>
        <dbReference type="EMBL" id="KAK3770871.1"/>
    </source>
</evidence>
<reference evidence="1" key="1">
    <citation type="journal article" date="2023" name="G3 (Bethesda)">
        <title>A reference genome for the long-term kleptoplast-retaining sea slug Elysia crispata morphotype clarki.</title>
        <authorList>
            <person name="Eastman K.E."/>
            <person name="Pendleton A.L."/>
            <person name="Shaikh M.A."/>
            <person name="Suttiyut T."/>
            <person name="Ogas R."/>
            <person name="Tomko P."/>
            <person name="Gavelis G."/>
            <person name="Widhalm J.R."/>
            <person name="Wisecaver J.H."/>
        </authorList>
    </citation>
    <scope>NUCLEOTIDE SEQUENCE</scope>
    <source>
        <strain evidence="1">ECLA1</strain>
    </source>
</reference>
<sequence>MGILDCPCPLLAVYWSAEITWCRPGSCRTCDSRSSMSCPVLLLKLPLPPLRRLSPPQRFWGLVAPFVSAGDSVIHHATITRPGQTIDLEHTRGCNYHRSSKYDNEFGVSSFIFVSLLKRLESKADVADTPPPASLYIQTSFSPSPGATLPTKRPLLFLILGDWSLSQKSQVSSVIRDHPTAYLAYQTGEFRVLAFRGRLKQ</sequence>
<comment type="caution">
    <text evidence="1">The sequence shown here is derived from an EMBL/GenBank/DDBJ whole genome shotgun (WGS) entry which is preliminary data.</text>
</comment>
<proteinExistence type="predicted"/>
<organism evidence="1 2">
    <name type="scientific">Elysia crispata</name>
    <name type="common">lettuce slug</name>
    <dbReference type="NCBI Taxonomy" id="231223"/>
    <lineage>
        <taxon>Eukaryota</taxon>
        <taxon>Metazoa</taxon>
        <taxon>Spiralia</taxon>
        <taxon>Lophotrochozoa</taxon>
        <taxon>Mollusca</taxon>
        <taxon>Gastropoda</taxon>
        <taxon>Heterobranchia</taxon>
        <taxon>Euthyneura</taxon>
        <taxon>Panpulmonata</taxon>
        <taxon>Sacoglossa</taxon>
        <taxon>Placobranchoidea</taxon>
        <taxon>Plakobranchidae</taxon>
        <taxon>Elysia</taxon>
    </lineage>
</organism>
<evidence type="ECO:0000313" key="2">
    <source>
        <dbReference type="Proteomes" id="UP001283361"/>
    </source>
</evidence>
<accession>A0AAE0ZL19</accession>
<name>A0AAE0ZL19_9GAST</name>
<dbReference type="AlphaFoldDB" id="A0AAE0ZL19"/>
<protein>
    <submittedName>
        <fullName evidence="1">Uncharacterized protein</fullName>
    </submittedName>
</protein>
<dbReference type="Proteomes" id="UP001283361">
    <property type="component" value="Unassembled WGS sequence"/>
</dbReference>
<dbReference type="EMBL" id="JAWDGP010003786">
    <property type="protein sequence ID" value="KAK3770871.1"/>
    <property type="molecule type" value="Genomic_DNA"/>
</dbReference>
<gene>
    <name evidence="1" type="ORF">RRG08_036471</name>
</gene>
<keyword evidence="2" id="KW-1185">Reference proteome</keyword>